<proteinExistence type="predicted"/>
<feature type="domain" description="Integral membrane bound transporter" evidence="6">
    <location>
        <begin position="18"/>
        <end position="140"/>
    </location>
</feature>
<dbReference type="InterPro" id="IPR049453">
    <property type="entry name" value="Memb_transporter_dom"/>
</dbReference>
<feature type="transmembrane region" description="Helical" evidence="5">
    <location>
        <begin position="102"/>
        <end position="121"/>
    </location>
</feature>
<gene>
    <name evidence="7" type="ORF">A0U89_13380</name>
</gene>
<dbReference type="GO" id="GO:0016020">
    <property type="term" value="C:membrane"/>
    <property type="evidence" value="ECO:0007669"/>
    <property type="project" value="UniProtKB-SubCell"/>
</dbReference>
<dbReference type="EMBL" id="CP014674">
    <property type="protein sequence ID" value="AOX18366.1"/>
    <property type="molecule type" value="Genomic_DNA"/>
</dbReference>
<evidence type="ECO:0000256" key="2">
    <source>
        <dbReference type="ARBA" id="ARBA00022692"/>
    </source>
</evidence>
<sequence>MEAPWRQTTRTLISVAASWGVGSALGLRETIWALITSLIVTQSSIEQTMTTARDQVIGTIIGALVGTLAITIQLATGFYWTPFALLLVPVAYMAAVRPSLRFAGVTLMIVYLLPASGNPYWPLTERLTAIFLGVFVSLIVSYLVLHASARRRGFITAAHMFRALDDLLQAALMRSESWSQLEARNEDCAKYLLILDECVSEARRENWVRLEKRHPVLTVLPALMRRMLSDTMLVARAIDAGKDRGGFDGVRELHNGLSHAYRALAHRCEQHAAGEAKGTPERPSRDDILAHLPALGTDALPEMHFVISLLRQDLKRATDVLMNESYEAKKLREVIAQ</sequence>
<evidence type="ECO:0000256" key="3">
    <source>
        <dbReference type="ARBA" id="ARBA00022989"/>
    </source>
</evidence>
<evidence type="ECO:0000256" key="5">
    <source>
        <dbReference type="SAM" id="Phobius"/>
    </source>
</evidence>
<keyword evidence="8" id="KW-1185">Reference proteome</keyword>
<dbReference type="KEGG" id="kba:A0U89_13380"/>
<dbReference type="OrthoDB" id="7224074at2"/>
<protein>
    <recommendedName>
        <fullName evidence="6">Integral membrane bound transporter domain-containing protein</fullName>
    </recommendedName>
</protein>
<dbReference type="eggNOG" id="COG1289">
    <property type="taxonomic scope" value="Bacteria"/>
</dbReference>
<evidence type="ECO:0000259" key="6">
    <source>
        <dbReference type="Pfam" id="PF13515"/>
    </source>
</evidence>
<keyword evidence="3 5" id="KW-1133">Transmembrane helix</keyword>
<comment type="subcellular location">
    <subcellularLocation>
        <location evidence="1">Membrane</location>
        <topology evidence="1">Multi-pass membrane protein</topology>
    </subcellularLocation>
</comment>
<evidence type="ECO:0000256" key="4">
    <source>
        <dbReference type="ARBA" id="ARBA00023136"/>
    </source>
</evidence>
<feature type="transmembrane region" description="Helical" evidence="5">
    <location>
        <begin position="56"/>
        <end position="72"/>
    </location>
</feature>
<dbReference type="STRING" id="153496.A0U89_13380"/>
<keyword evidence="2 5" id="KW-0812">Transmembrane</keyword>
<dbReference type="Proteomes" id="UP000179145">
    <property type="component" value="Chromosome"/>
</dbReference>
<dbReference type="Pfam" id="PF13515">
    <property type="entry name" value="FUSC_2"/>
    <property type="match status" value="1"/>
</dbReference>
<organism evidence="7 8">
    <name type="scientific">Kozakia baliensis</name>
    <dbReference type="NCBI Taxonomy" id="153496"/>
    <lineage>
        <taxon>Bacteria</taxon>
        <taxon>Pseudomonadati</taxon>
        <taxon>Pseudomonadota</taxon>
        <taxon>Alphaproteobacteria</taxon>
        <taxon>Acetobacterales</taxon>
        <taxon>Acetobacteraceae</taxon>
        <taxon>Kozakia</taxon>
    </lineage>
</organism>
<evidence type="ECO:0000313" key="7">
    <source>
        <dbReference type="EMBL" id="AOX18366.1"/>
    </source>
</evidence>
<dbReference type="AlphaFoldDB" id="A0A1D8UXN8"/>
<evidence type="ECO:0000256" key="1">
    <source>
        <dbReference type="ARBA" id="ARBA00004141"/>
    </source>
</evidence>
<evidence type="ECO:0000313" key="8">
    <source>
        <dbReference type="Proteomes" id="UP000179145"/>
    </source>
</evidence>
<name>A0A1D8UXN8_9PROT</name>
<feature type="transmembrane region" description="Helical" evidence="5">
    <location>
        <begin position="127"/>
        <end position="145"/>
    </location>
</feature>
<reference evidence="7 8" key="1">
    <citation type="journal article" date="2016" name="Microb. Cell Fact.">
        <title>Dissection of exopolysaccharide biosynthesis in Kozakia baliensis.</title>
        <authorList>
            <person name="Brandt J.U."/>
            <person name="Jakob F."/>
            <person name="Behr J."/>
            <person name="Geissler A.J."/>
            <person name="Vogel R.F."/>
        </authorList>
    </citation>
    <scope>NUCLEOTIDE SEQUENCE [LARGE SCALE GENOMIC DNA]</scope>
    <source>
        <strain evidence="7 8">DSM 14400</strain>
    </source>
</reference>
<keyword evidence="4 5" id="KW-0472">Membrane</keyword>
<accession>A0A1D8UXN8</accession>